<evidence type="ECO:0000256" key="2">
    <source>
        <dbReference type="SAM" id="Phobius"/>
    </source>
</evidence>
<dbReference type="EMBL" id="BSRZ01000003">
    <property type="protein sequence ID" value="GLW63661.1"/>
    <property type="molecule type" value="Genomic_DNA"/>
</dbReference>
<reference evidence="3" key="1">
    <citation type="submission" date="2023-02" db="EMBL/GenBank/DDBJ databases">
        <title>Actinomadura rubrobrunea NBRC 14622.</title>
        <authorList>
            <person name="Ichikawa N."/>
            <person name="Sato H."/>
            <person name="Tonouchi N."/>
        </authorList>
    </citation>
    <scope>NUCLEOTIDE SEQUENCE</scope>
    <source>
        <strain evidence="3">NBRC 14622</strain>
    </source>
</reference>
<feature type="region of interest" description="Disordered" evidence="1">
    <location>
        <begin position="39"/>
        <end position="58"/>
    </location>
</feature>
<keyword evidence="2" id="KW-0472">Membrane</keyword>
<organism evidence="3 4">
    <name type="scientific">Actinomadura rubrobrunea</name>
    <dbReference type="NCBI Taxonomy" id="115335"/>
    <lineage>
        <taxon>Bacteria</taxon>
        <taxon>Bacillati</taxon>
        <taxon>Actinomycetota</taxon>
        <taxon>Actinomycetes</taxon>
        <taxon>Streptosporangiales</taxon>
        <taxon>Thermomonosporaceae</taxon>
        <taxon>Actinomadura</taxon>
    </lineage>
</organism>
<dbReference type="Proteomes" id="UP001165124">
    <property type="component" value="Unassembled WGS sequence"/>
</dbReference>
<protein>
    <submittedName>
        <fullName evidence="3">Uncharacterized protein</fullName>
    </submittedName>
</protein>
<evidence type="ECO:0000313" key="4">
    <source>
        <dbReference type="Proteomes" id="UP001165124"/>
    </source>
</evidence>
<dbReference type="AlphaFoldDB" id="A0A9W6UTI3"/>
<keyword evidence="4" id="KW-1185">Reference proteome</keyword>
<comment type="caution">
    <text evidence="3">The sequence shown here is derived from an EMBL/GenBank/DDBJ whole genome shotgun (WGS) entry which is preliminary data.</text>
</comment>
<proteinExistence type="predicted"/>
<dbReference type="RefSeq" id="WP_067910713.1">
    <property type="nucleotide sequence ID" value="NZ_BSRZ01000003.1"/>
</dbReference>
<sequence>MRFEAVFLACYALVLVGAAGGLHRLGKMDTSPWRSRALAGHRRQVPGPPPTDGTDWPHSEAGRINTLVALVTALSAVTLAIVGLARNHRPIEIAVLGAVAFAAAAATLGLARAFTRGSRARS</sequence>
<feature type="transmembrane region" description="Helical" evidence="2">
    <location>
        <begin position="6"/>
        <end position="26"/>
    </location>
</feature>
<name>A0A9W6UTI3_9ACTN</name>
<feature type="transmembrane region" description="Helical" evidence="2">
    <location>
        <begin position="67"/>
        <end position="85"/>
    </location>
</feature>
<keyword evidence="2" id="KW-1133">Transmembrane helix</keyword>
<feature type="transmembrane region" description="Helical" evidence="2">
    <location>
        <begin position="91"/>
        <end position="111"/>
    </location>
</feature>
<accession>A0A9W6UTI3</accession>
<keyword evidence="2" id="KW-0812">Transmembrane</keyword>
<evidence type="ECO:0000256" key="1">
    <source>
        <dbReference type="SAM" id="MobiDB-lite"/>
    </source>
</evidence>
<evidence type="ECO:0000313" key="3">
    <source>
        <dbReference type="EMBL" id="GLW63661.1"/>
    </source>
</evidence>
<gene>
    <name evidence="3" type="ORF">Arub01_19050</name>
</gene>